<proteinExistence type="predicted"/>
<dbReference type="PANTHER" id="PTHR48103">
    <property type="entry name" value="MIDASIN-RELATED"/>
    <property type="match status" value="1"/>
</dbReference>
<dbReference type="GO" id="GO:0005634">
    <property type="term" value="C:nucleus"/>
    <property type="evidence" value="ECO:0007669"/>
    <property type="project" value="TreeGrafter"/>
</dbReference>
<dbReference type="GO" id="GO:0030687">
    <property type="term" value="C:preribosome, large subunit precursor"/>
    <property type="evidence" value="ECO:0007669"/>
    <property type="project" value="TreeGrafter"/>
</dbReference>
<evidence type="ECO:0000256" key="2">
    <source>
        <dbReference type="ARBA" id="ARBA00022840"/>
    </source>
</evidence>
<dbReference type="GO" id="GO:0000055">
    <property type="term" value="P:ribosomal large subunit export from nucleus"/>
    <property type="evidence" value="ECO:0007669"/>
    <property type="project" value="TreeGrafter"/>
</dbReference>
<evidence type="ECO:0000256" key="1">
    <source>
        <dbReference type="ARBA" id="ARBA00022741"/>
    </source>
</evidence>
<keyword evidence="2" id="KW-0067">ATP-binding</keyword>
<dbReference type="GO" id="GO:0005524">
    <property type="term" value="F:ATP binding"/>
    <property type="evidence" value="ECO:0007669"/>
    <property type="project" value="UniProtKB-KW"/>
</dbReference>
<dbReference type="AlphaFoldDB" id="A0A9R0AV00"/>
<accession>A0A9R0AV00</accession>
<dbReference type="GeneID" id="122144736"/>
<organism evidence="4">
    <name type="scientific">Cyprinus carpio</name>
    <name type="common">Common carp</name>
    <dbReference type="NCBI Taxonomy" id="7962"/>
    <lineage>
        <taxon>Eukaryota</taxon>
        <taxon>Metazoa</taxon>
        <taxon>Chordata</taxon>
        <taxon>Craniata</taxon>
        <taxon>Vertebrata</taxon>
        <taxon>Euteleostomi</taxon>
        <taxon>Actinopterygii</taxon>
        <taxon>Neopterygii</taxon>
        <taxon>Teleostei</taxon>
        <taxon>Ostariophysi</taxon>
        <taxon>Cypriniformes</taxon>
        <taxon>Cyprinidae</taxon>
        <taxon>Cyprininae</taxon>
        <taxon>Cyprinus</taxon>
    </lineage>
</organism>
<evidence type="ECO:0000313" key="3">
    <source>
        <dbReference type="RefSeq" id="XP_042611797.1"/>
    </source>
</evidence>
<dbReference type="RefSeq" id="XP_042611798.1">
    <property type="nucleotide sequence ID" value="XM_042755864.1"/>
</dbReference>
<evidence type="ECO:0000313" key="4">
    <source>
        <dbReference type="RefSeq" id="XP_042611798.1"/>
    </source>
</evidence>
<reference evidence="3 4" key="1">
    <citation type="submission" date="2025-04" db="UniProtKB">
        <authorList>
            <consortium name="RefSeq"/>
        </authorList>
    </citation>
    <scope>IDENTIFICATION</scope>
    <source>
        <tissue evidence="3 4">Muscle</tissue>
    </source>
</reference>
<keyword evidence="1" id="KW-0547">Nucleotide-binding</keyword>
<dbReference type="OrthoDB" id="422220at2759"/>
<dbReference type="RefSeq" id="XP_042611797.1">
    <property type="nucleotide sequence ID" value="XM_042755863.1"/>
</dbReference>
<protein>
    <submittedName>
        <fullName evidence="3 4">Midasin-like</fullName>
    </submittedName>
</protein>
<dbReference type="PANTHER" id="PTHR48103:SF2">
    <property type="entry name" value="MIDASIN"/>
    <property type="match status" value="1"/>
</dbReference>
<dbReference type="Proteomes" id="UP001155660">
    <property type="component" value="Unplaced"/>
</dbReference>
<dbReference type="GO" id="GO:0000027">
    <property type="term" value="P:ribosomal large subunit assembly"/>
    <property type="evidence" value="ECO:0007669"/>
    <property type="project" value="TreeGrafter"/>
</dbReference>
<sequence length="177" mass="20631">MESLELSLTSLGAISRHIDKSHNELSKYLAKQIWSQQDRQCVLECLVQLLLEKEYTLLIARHLRPLILDLLERNAERIKVDVRLNHDLHERLCVALSKLLNISPDAQVFAVRYFSSSPPVFQRLFFTSEEAASIQYGPRRMKLRDLMGATLRFLQSDCEKFRVLWDWSALCFTASHQ</sequence>
<gene>
    <name evidence="3 4" type="primary">LOC122144736</name>
</gene>
<dbReference type="KEGG" id="ccar:122144736"/>
<name>A0A9R0AV00_CYPCA</name>